<dbReference type="Pfam" id="PF07331">
    <property type="entry name" value="TctB"/>
    <property type="match status" value="1"/>
</dbReference>
<dbReference type="InterPro" id="IPR009936">
    <property type="entry name" value="DUF1468"/>
</dbReference>
<evidence type="ECO:0000313" key="4">
    <source>
        <dbReference type="Proteomes" id="UP000265692"/>
    </source>
</evidence>
<feature type="transmembrane region" description="Helical" evidence="1">
    <location>
        <begin position="37"/>
        <end position="55"/>
    </location>
</feature>
<protein>
    <submittedName>
        <fullName evidence="3">Tripartite tricarboxylate transporter TctB family protein</fullName>
    </submittedName>
</protein>
<feature type="transmembrane region" description="Helical" evidence="1">
    <location>
        <begin position="7"/>
        <end position="25"/>
    </location>
</feature>
<dbReference type="EMBL" id="QWEI01000006">
    <property type="protein sequence ID" value="RHW35899.1"/>
    <property type="molecule type" value="Genomic_DNA"/>
</dbReference>
<evidence type="ECO:0000259" key="2">
    <source>
        <dbReference type="Pfam" id="PF07331"/>
    </source>
</evidence>
<sequence>MTMKNIFNLLVFIASAVYFSLAISLPFMKDGVPGSGFLPKMIGVLLIVLTGYDLVRNYKKNKEDSFNLTYLRDLSLLSLACLAYAFLFNILGSLVSTALFVFIVLTLLSKKTWKRNIITTIIFSAFIFLLFEIALNVGLPMGIFES</sequence>
<keyword evidence="1" id="KW-1133">Transmembrane helix</keyword>
<keyword evidence="1" id="KW-0812">Transmembrane</keyword>
<gene>
    <name evidence="3" type="ORF">D1B33_12455</name>
</gene>
<keyword evidence="4" id="KW-1185">Reference proteome</keyword>
<comment type="caution">
    <text evidence="3">The sequence shown here is derived from an EMBL/GenBank/DDBJ whole genome shotgun (WGS) entry which is preliminary data.</text>
</comment>
<feature type="transmembrane region" description="Helical" evidence="1">
    <location>
        <begin position="117"/>
        <end position="139"/>
    </location>
</feature>
<feature type="domain" description="DUF1468" evidence="2">
    <location>
        <begin position="9"/>
        <end position="140"/>
    </location>
</feature>
<dbReference type="RefSeq" id="WP_118876718.1">
    <property type="nucleotide sequence ID" value="NZ_QWEI01000006.1"/>
</dbReference>
<dbReference type="OrthoDB" id="1684085at2"/>
<dbReference type="AlphaFoldDB" id="A0A396S6Z4"/>
<reference evidence="3 4" key="1">
    <citation type="submission" date="2018-08" db="EMBL/GenBank/DDBJ databases">
        <title>Lysinibacillus sp. YLB-03 draft genome sequence.</title>
        <authorList>
            <person name="Yu L."/>
        </authorList>
    </citation>
    <scope>NUCLEOTIDE SEQUENCE [LARGE SCALE GENOMIC DNA]</scope>
    <source>
        <strain evidence="3 4">YLB-03</strain>
    </source>
</reference>
<evidence type="ECO:0000313" key="3">
    <source>
        <dbReference type="EMBL" id="RHW35899.1"/>
    </source>
</evidence>
<evidence type="ECO:0000256" key="1">
    <source>
        <dbReference type="SAM" id="Phobius"/>
    </source>
</evidence>
<organism evidence="3 4">
    <name type="scientific">Ureibacillus yapensis</name>
    <dbReference type="NCBI Taxonomy" id="2304605"/>
    <lineage>
        <taxon>Bacteria</taxon>
        <taxon>Bacillati</taxon>
        <taxon>Bacillota</taxon>
        <taxon>Bacilli</taxon>
        <taxon>Bacillales</taxon>
        <taxon>Caryophanaceae</taxon>
        <taxon>Ureibacillus</taxon>
    </lineage>
</organism>
<accession>A0A396S6Z4</accession>
<keyword evidence="1" id="KW-0472">Membrane</keyword>
<proteinExistence type="predicted"/>
<name>A0A396S6Z4_9BACL</name>
<dbReference type="Proteomes" id="UP000265692">
    <property type="component" value="Unassembled WGS sequence"/>
</dbReference>
<feature type="transmembrane region" description="Helical" evidence="1">
    <location>
        <begin position="76"/>
        <end position="105"/>
    </location>
</feature>